<dbReference type="Pfam" id="PF00498">
    <property type="entry name" value="FHA"/>
    <property type="match status" value="1"/>
</dbReference>
<dbReference type="Gene3D" id="2.60.200.20">
    <property type="match status" value="1"/>
</dbReference>
<evidence type="ECO:0000259" key="1">
    <source>
        <dbReference type="PROSITE" id="PS50006"/>
    </source>
</evidence>
<accession>A0A0M5MH81</accession>
<name>A0A0M5MH81_9NOSO</name>
<dbReference type="SMART" id="SM00240">
    <property type="entry name" value="FHA"/>
    <property type="match status" value="1"/>
</dbReference>
<keyword evidence="3" id="KW-1185">Reference proteome</keyword>
<dbReference type="STRING" id="224013.ACX27_14870"/>
<dbReference type="InterPro" id="IPR000253">
    <property type="entry name" value="FHA_dom"/>
</dbReference>
<dbReference type="RefSeq" id="WP_062293859.1">
    <property type="nucleotide sequence ID" value="NZ_CP012036.1"/>
</dbReference>
<dbReference type="InterPro" id="IPR050923">
    <property type="entry name" value="Cell_Proc_Reg/RNA_Proc"/>
</dbReference>
<dbReference type="PROSITE" id="PS50006">
    <property type="entry name" value="FHA_DOMAIN"/>
    <property type="match status" value="1"/>
</dbReference>
<gene>
    <name evidence="2" type="ORF">ACX27_14870</name>
</gene>
<dbReference type="PATRIC" id="fig|224013.5.peg.3587"/>
<dbReference type="InterPro" id="IPR008984">
    <property type="entry name" value="SMAD_FHA_dom_sf"/>
</dbReference>
<evidence type="ECO:0000313" key="3">
    <source>
        <dbReference type="Proteomes" id="UP000062645"/>
    </source>
</evidence>
<proteinExistence type="predicted"/>
<dbReference type="EMBL" id="CP012036">
    <property type="protein sequence ID" value="ALF53842.1"/>
    <property type="molecule type" value="Genomic_DNA"/>
</dbReference>
<dbReference type="AlphaFoldDB" id="A0A0M5MH81"/>
<protein>
    <submittedName>
        <fullName evidence="2">Peptide-binding protein</fullName>
    </submittedName>
</protein>
<dbReference type="Proteomes" id="UP000062645">
    <property type="component" value="Chromosome"/>
</dbReference>
<organism evidence="2 3">
    <name type="scientific">Nostoc piscinale CENA21</name>
    <dbReference type="NCBI Taxonomy" id="224013"/>
    <lineage>
        <taxon>Bacteria</taxon>
        <taxon>Bacillati</taxon>
        <taxon>Cyanobacteriota</taxon>
        <taxon>Cyanophyceae</taxon>
        <taxon>Nostocales</taxon>
        <taxon>Nostocaceae</taxon>
        <taxon>Nostoc</taxon>
    </lineage>
</organism>
<feature type="domain" description="FHA" evidence="1">
    <location>
        <begin position="99"/>
        <end position="148"/>
    </location>
</feature>
<dbReference type="CDD" id="cd00060">
    <property type="entry name" value="FHA"/>
    <property type="match status" value="1"/>
</dbReference>
<dbReference type="OrthoDB" id="9816434at2"/>
<dbReference type="SUPFAM" id="SSF49879">
    <property type="entry name" value="SMAD/FHA domain"/>
    <property type="match status" value="1"/>
</dbReference>
<dbReference type="PANTHER" id="PTHR23308">
    <property type="entry name" value="NUCLEAR INHIBITOR OF PROTEIN PHOSPHATASE-1"/>
    <property type="match status" value="1"/>
</dbReference>
<sequence>MTDISKSNLFTLQTSAKIAEFQSKEIERRLSLYQVFVKLYEHHSGLLDEILQMEGRSLPGVTGLNVSYVQGVVDDEQVYLVTNLAENQTQTLLQPQRIWTIGRDRHCGICINDKYLSRRHAAIQYDEDEFYLVDFKSTNGCFVNGERVYETIKLKEGDRIRIGSLSFYFFYNQTSRVLPTVAIELLMQLSSRKNCNLDDTLSHVAPGKYLHEITDTDKAIPFTKNFGLDYQNSNDGFSTEQKSEILDRFFSRVTPS</sequence>
<reference evidence="2 3" key="2">
    <citation type="journal article" date="2016" name="Genome Announc.">
        <title>Draft Genome Sequence of the N2-Fixing Cyanobacterium Nostoc piscinale CENA21, Isolated from the Brazilian Amazon Floodplain.</title>
        <authorList>
            <person name="Leao T."/>
            <person name="Guimaraes P.I."/>
            <person name="de Melo A.G."/>
            <person name="Ramos R.T."/>
            <person name="Leao P.N."/>
            <person name="Silva A."/>
            <person name="Fiore M.F."/>
            <person name="Schneider M.P."/>
        </authorList>
    </citation>
    <scope>NUCLEOTIDE SEQUENCE [LARGE SCALE GENOMIC DNA]</scope>
    <source>
        <strain evidence="2 3">CENA21</strain>
    </source>
</reference>
<dbReference type="KEGG" id="npz:ACX27_14870"/>
<evidence type="ECO:0000313" key="2">
    <source>
        <dbReference type="EMBL" id="ALF53842.1"/>
    </source>
</evidence>
<reference evidence="3" key="1">
    <citation type="submission" date="2015-07" db="EMBL/GenBank/DDBJ databases">
        <title>Genome Of Nitrogen-Fixing Cyanobacterium Nostoc piscinale CENA21 From Solimoes/Amazon River Floodplain Sediments And Comparative Genomics To Uncover Biosynthetic Natural Products Potential.</title>
        <authorList>
            <person name="Leao T.F."/>
            <person name="Leao P.N."/>
            <person name="Guimaraes P.I."/>
            <person name="de Melo A.G.C."/>
            <person name="Ramos R.T.J."/>
            <person name="Silva A."/>
            <person name="Fiore M.F."/>
            <person name="Schneider M.P.C."/>
        </authorList>
    </citation>
    <scope>NUCLEOTIDE SEQUENCE [LARGE SCALE GENOMIC DNA]</scope>
    <source>
        <strain evidence="3">CENA21</strain>
    </source>
</reference>